<proteinExistence type="predicted"/>
<gene>
    <name evidence="2" type="ORF">Pr1d_43440</name>
</gene>
<dbReference type="RefSeq" id="WP_148075289.1">
    <property type="nucleotide sequence ID" value="NZ_CP042913.1"/>
</dbReference>
<protein>
    <submittedName>
        <fullName evidence="2">Uncharacterized protein</fullName>
    </submittedName>
</protein>
<feature type="region of interest" description="Disordered" evidence="1">
    <location>
        <begin position="81"/>
        <end position="102"/>
    </location>
</feature>
<evidence type="ECO:0000313" key="2">
    <source>
        <dbReference type="EMBL" id="QEG37004.1"/>
    </source>
</evidence>
<organism evidence="2 3">
    <name type="scientific">Bythopirellula goksoeyrii</name>
    <dbReference type="NCBI Taxonomy" id="1400387"/>
    <lineage>
        <taxon>Bacteria</taxon>
        <taxon>Pseudomonadati</taxon>
        <taxon>Planctomycetota</taxon>
        <taxon>Planctomycetia</taxon>
        <taxon>Pirellulales</taxon>
        <taxon>Lacipirellulaceae</taxon>
        <taxon>Bythopirellula</taxon>
    </lineage>
</organism>
<accession>A0A5B9QDM6</accession>
<dbReference type="OrthoDB" id="283927at2"/>
<dbReference type="KEGG" id="bgok:Pr1d_43440"/>
<evidence type="ECO:0000313" key="3">
    <source>
        <dbReference type="Proteomes" id="UP000323917"/>
    </source>
</evidence>
<name>A0A5B9QDM6_9BACT</name>
<reference evidence="2 3" key="1">
    <citation type="submission" date="2019-08" db="EMBL/GenBank/DDBJ databases">
        <title>Deep-cultivation of Planctomycetes and their phenomic and genomic characterization uncovers novel biology.</title>
        <authorList>
            <person name="Wiegand S."/>
            <person name="Jogler M."/>
            <person name="Boedeker C."/>
            <person name="Pinto D."/>
            <person name="Vollmers J."/>
            <person name="Rivas-Marin E."/>
            <person name="Kohn T."/>
            <person name="Peeters S.H."/>
            <person name="Heuer A."/>
            <person name="Rast P."/>
            <person name="Oberbeckmann S."/>
            <person name="Bunk B."/>
            <person name="Jeske O."/>
            <person name="Meyerdierks A."/>
            <person name="Storesund J.E."/>
            <person name="Kallscheuer N."/>
            <person name="Luecker S."/>
            <person name="Lage O.M."/>
            <person name="Pohl T."/>
            <person name="Merkel B.J."/>
            <person name="Hornburger P."/>
            <person name="Mueller R.-W."/>
            <person name="Bruemmer F."/>
            <person name="Labrenz M."/>
            <person name="Spormann A.M."/>
            <person name="Op den Camp H."/>
            <person name="Overmann J."/>
            <person name="Amann R."/>
            <person name="Jetten M.S.M."/>
            <person name="Mascher T."/>
            <person name="Medema M.H."/>
            <person name="Devos D.P."/>
            <person name="Kaster A.-K."/>
            <person name="Ovreas L."/>
            <person name="Rohde M."/>
            <person name="Galperin M.Y."/>
            <person name="Jogler C."/>
        </authorList>
    </citation>
    <scope>NUCLEOTIDE SEQUENCE [LARGE SCALE GENOMIC DNA]</scope>
    <source>
        <strain evidence="2 3">Pr1d</strain>
    </source>
</reference>
<dbReference type="EMBL" id="CP042913">
    <property type="protein sequence ID" value="QEG37004.1"/>
    <property type="molecule type" value="Genomic_DNA"/>
</dbReference>
<evidence type="ECO:0000256" key="1">
    <source>
        <dbReference type="SAM" id="MobiDB-lite"/>
    </source>
</evidence>
<dbReference type="Proteomes" id="UP000323917">
    <property type="component" value="Chromosome"/>
</dbReference>
<keyword evidence="3" id="KW-1185">Reference proteome</keyword>
<dbReference type="AlphaFoldDB" id="A0A5B9QDM6"/>
<sequence length="102" mass="11300">MQSNRNNPNSLGITGDSKPNVPVFVCLVYVHKNEDATVTGRVANLAGIEASGSSERDVLGKVMREFKSRVVKMFEAGQEIPWIDPPEPPQQNEQIRSIPMHL</sequence>